<dbReference type="CDD" id="cd17517">
    <property type="entry name" value="RMtype1_S_EcoKI_StySPI-TRD2-CR2_like"/>
    <property type="match status" value="1"/>
</dbReference>
<evidence type="ECO:0000256" key="1">
    <source>
        <dbReference type="ARBA" id="ARBA00022747"/>
    </source>
</evidence>
<dbReference type="InterPro" id="IPR044946">
    <property type="entry name" value="Restrct_endonuc_typeI_TRD_sf"/>
</dbReference>
<accession>A0AAJ5SS47</accession>
<dbReference type="EMBL" id="CP083803">
    <property type="protein sequence ID" value="UXZ44377.1"/>
    <property type="molecule type" value="Genomic_DNA"/>
</dbReference>
<dbReference type="GO" id="GO:0009307">
    <property type="term" value="P:DNA restriction-modification system"/>
    <property type="evidence" value="ECO:0007669"/>
    <property type="project" value="UniProtKB-KW"/>
</dbReference>
<reference evidence="3" key="1">
    <citation type="submission" date="2021-08" db="EMBL/GenBank/DDBJ databases">
        <authorList>
            <person name="Yaryura P.M."/>
            <person name="Bianco M.I."/>
            <person name="Morais C."/>
            <person name="Setubal J.C."/>
        </authorList>
    </citation>
    <scope>NUCLEOTIDE SEQUENCE</scope>
    <source>
        <strain evidence="3">AP1</strain>
    </source>
</reference>
<organism evidence="3 4">
    <name type="scientific">Pseudomonas soli</name>
    <dbReference type="NCBI Taxonomy" id="1306993"/>
    <lineage>
        <taxon>Bacteria</taxon>
        <taxon>Pseudomonadati</taxon>
        <taxon>Pseudomonadota</taxon>
        <taxon>Gammaproteobacteria</taxon>
        <taxon>Pseudomonadales</taxon>
        <taxon>Pseudomonadaceae</taxon>
        <taxon>Pseudomonas</taxon>
    </lineage>
</organism>
<dbReference type="PANTHER" id="PTHR30408:SF12">
    <property type="entry name" value="TYPE I RESTRICTION ENZYME MJAVIII SPECIFICITY SUBUNIT"/>
    <property type="match status" value="1"/>
</dbReference>
<dbReference type="AlphaFoldDB" id="A0AAJ5SS47"/>
<dbReference type="InterPro" id="IPR052021">
    <property type="entry name" value="Type-I_RS_S_subunit"/>
</dbReference>
<name>A0AAJ5SS47_9PSED</name>
<sequence length="525" mass="58986">MTWAPKPLGEILKQSGRDRAGDQDLPVLSITMKHGLIDQADKFKKRIASSDTSNYRIAYKNELVVGFPIDEGVLGFQTKYPAGIVSPAYDVWKLQEEIDCHIPYLERYLRSSQARSLYASRMQGAVARRRSLTKTDFLNLKIPFPVLDDQIRIAYLLSKVEEQVAQRKQHLQQLDDLLKSVFLEIFGDPVRNERGWGVESLLKYGSFKNGLNFGKGEIGTTVRYLGVGDFKSKTTLDDFDSLAFVELNQLPAADYFLQDGDLLFVRSNGKRELVGRCMAVYPGAEKVTYSGFCIRYRINDPALQATYISHLFRSAAFRRVLFQGGQGANIQNINQQILSNLPIPVPAEEVQNQFAVIVERIEGLRFCYQQSLTDLEALYGVLSQRAFKGELDLSRVPMPFIGPEEEKTVAAESLSAPAEQDFAIHLPETDKLLVALESVEARESLIAEWLEAYSGQLGNAPFSVQLFMVAAQTRLAELHPDNDFVLGATDYEYIKFWVIKALADGRLVQAFDNTGNRIELKAVQG</sequence>
<evidence type="ECO:0000256" key="2">
    <source>
        <dbReference type="ARBA" id="ARBA00023125"/>
    </source>
</evidence>
<dbReference type="Proteomes" id="UP001209279">
    <property type="component" value="Chromosome"/>
</dbReference>
<dbReference type="REBASE" id="666219">
    <property type="entry name" value="S.PsoAP1ORF20220P"/>
</dbReference>
<dbReference type="GO" id="GO:0003677">
    <property type="term" value="F:DNA binding"/>
    <property type="evidence" value="ECO:0007669"/>
    <property type="project" value="UniProtKB-KW"/>
</dbReference>
<evidence type="ECO:0000313" key="3">
    <source>
        <dbReference type="EMBL" id="UXZ44377.1"/>
    </source>
</evidence>
<dbReference type="SUPFAM" id="SSF116734">
    <property type="entry name" value="DNA methylase specificity domain"/>
    <property type="match status" value="2"/>
</dbReference>
<keyword evidence="2" id="KW-0238">DNA-binding</keyword>
<proteinExistence type="predicted"/>
<dbReference type="PANTHER" id="PTHR30408">
    <property type="entry name" value="TYPE-1 RESTRICTION ENZYME ECOKI SPECIFICITY PROTEIN"/>
    <property type="match status" value="1"/>
</dbReference>
<keyword evidence="1" id="KW-0680">Restriction system</keyword>
<protein>
    <recommendedName>
        <fullName evidence="5">Restriction endonuclease subunit S</fullName>
    </recommendedName>
</protein>
<dbReference type="Gene3D" id="3.90.220.20">
    <property type="entry name" value="DNA methylase specificity domains"/>
    <property type="match status" value="2"/>
</dbReference>
<evidence type="ECO:0000313" key="4">
    <source>
        <dbReference type="Proteomes" id="UP001209279"/>
    </source>
</evidence>
<evidence type="ECO:0008006" key="5">
    <source>
        <dbReference type="Google" id="ProtNLM"/>
    </source>
</evidence>
<dbReference type="RefSeq" id="WP_263158669.1">
    <property type="nucleotide sequence ID" value="NZ_CP083803.1"/>
</dbReference>
<gene>
    <name evidence="3" type="ORF">K7K07_20215</name>
</gene>